<comment type="pathway">
    <text evidence="1">Metabolic intermediate metabolism; carbamoyl phosphate degradation; CO(2) and NH(3) from carbamoyl phosphate: step 1/1.</text>
</comment>
<evidence type="ECO:0000256" key="9">
    <source>
        <dbReference type="PIRNR" id="PIRNR000723"/>
    </source>
</evidence>
<proteinExistence type="inferred from homology"/>
<dbReference type="OrthoDB" id="9766717at2"/>
<evidence type="ECO:0000256" key="6">
    <source>
        <dbReference type="ARBA" id="ARBA00022777"/>
    </source>
</evidence>
<dbReference type="InterPro" id="IPR003964">
    <property type="entry name" value="Carb_kinase"/>
</dbReference>
<dbReference type="GO" id="GO:0005829">
    <property type="term" value="C:cytosol"/>
    <property type="evidence" value="ECO:0007669"/>
    <property type="project" value="TreeGrafter"/>
</dbReference>
<dbReference type="AlphaFoldDB" id="A0A1G9G214"/>
<comment type="catalytic activity">
    <reaction evidence="7">
        <text>hydrogencarbonate + NH4(+) + ATP = carbamoyl phosphate + ADP + H2O + H(+)</text>
        <dbReference type="Rhea" id="RHEA:10152"/>
        <dbReference type="ChEBI" id="CHEBI:15377"/>
        <dbReference type="ChEBI" id="CHEBI:15378"/>
        <dbReference type="ChEBI" id="CHEBI:17544"/>
        <dbReference type="ChEBI" id="CHEBI:28938"/>
        <dbReference type="ChEBI" id="CHEBI:30616"/>
        <dbReference type="ChEBI" id="CHEBI:58228"/>
        <dbReference type="ChEBI" id="CHEBI:456216"/>
        <dbReference type="EC" id="2.7.2.2"/>
    </reaction>
</comment>
<dbReference type="FunFam" id="3.40.1160.10:FF:000007">
    <property type="entry name" value="Carbamate kinase"/>
    <property type="match status" value="1"/>
</dbReference>
<protein>
    <recommendedName>
        <fullName evidence="3 8">Carbamate kinase</fullName>
    </recommendedName>
</protein>
<dbReference type="PANTHER" id="PTHR30409:SF1">
    <property type="entry name" value="CARBAMATE KINASE-RELATED"/>
    <property type="match status" value="1"/>
</dbReference>
<sequence length="312" mass="33798">MKKVAVIAIGGNAIIQEGQRGTIEEQFENILQSCDPILDLTEAGYNVVLTHGNGPQVGNVLLKVEAANGIVPPYPLDVCGAETQGSLGYIIQQSLYNRMKARGIKKDIATVVTQVVVDEKDPGFENPTKPIGPFYTKERAAEIAREKKVVMTEDSGRGYRRVVPSPQPLELVEKEAVKRLVDNDFLVITVGGGGIPVVKDGENLRGVEAVIDKDHASALVAQEINANYLIVLTGVPQVAINFGKENQEFLKEMTLADAKRHFEEGQFPPGSMGPKIEAAIRFVENGEGEAIITSIDKLQEALKGETGTRIIK</sequence>
<accession>A0A1G9G214</accession>
<dbReference type="RefSeq" id="WP_090553849.1">
    <property type="nucleotide sequence ID" value="NZ_FNFP01000005.1"/>
</dbReference>
<dbReference type="PANTHER" id="PTHR30409">
    <property type="entry name" value="CARBAMATE KINASE"/>
    <property type="match status" value="1"/>
</dbReference>
<evidence type="ECO:0000259" key="10">
    <source>
        <dbReference type="Pfam" id="PF00696"/>
    </source>
</evidence>
<comment type="similarity">
    <text evidence="2 9">Belongs to the carbamate kinase family.</text>
</comment>
<gene>
    <name evidence="11" type="ORF">SAMN05660472_02316</name>
</gene>
<dbReference type="GO" id="GO:0008804">
    <property type="term" value="F:carbamate kinase activity"/>
    <property type="evidence" value="ECO:0007669"/>
    <property type="project" value="UniProtKB-UniRule"/>
</dbReference>
<dbReference type="EMBL" id="FNFP01000005">
    <property type="protein sequence ID" value="SDK94343.1"/>
    <property type="molecule type" value="Genomic_DNA"/>
</dbReference>
<dbReference type="Proteomes" id="UP000198718">
    <property type="component" value="Unassembled WGS sequence"/>
</dbReference>
<evidence type="ECO:0000256" key="4">
    <source>
        <dbReference type="ARBA" id="ARBA00022503"/>
    </source>
</evidence>
<evidence type="ECO:0000256" key="8">
    <source>
        <dbReference type="NCBIfam" id="TIGR00746"/>
    </source>
</evidence>
<dbReference type="CDD" id="cd04235">
    <property type="entry name" value="AAK_CK"/>
    <property type="match status" value="1"/>
</dbReference>
<organism evidence="11 12">
    <name type="scientific">Natronincola ferrireducens</name>
    <dbReference type="NCBI Taxonomy" id="393762"/>
    <lineage>
        <taxon>Bacteria</taxon>
        <taxon>Bacillati</taxon>
        <taxon>Bacillota</taxon>
        <taxon>Clostridia</taxon>
        <taxon>Peptostreptococcales</taxon>
        <taxon>Natronincolaceae</taxon>
        <taxon>Natronincola</taxon>
    </lineage>
</organism>
<evidence type="ECO:0000256" key="2">
    <source>
        <dbReference type="ARBA" id="ARBA00011066"/>
    </source>
</evidence>
<evidence type="ECO:0000256" key="5">
    <source>
        <dbReference type="ARBA" id="ARBA00022679"/>
    </source>
</evidence>
<keyword evidence="12" id="KW-1185">Reference proteome</keyword>
<evidence type="ECO:0000256" key="7">
    <source>
        <dbReference type="ARBA" id="ARBA00048467"/>
    </source>
</evidence>
<dbReference type="InterPro" id="IPR036393">
    <property type="entry name" value="AceGlu_kinase-like_sf"/>
</dbReference>
<dbReference type="GO" id="GO:0019546">
    <property type="term" value="P:L-arginine deiminase pathway"/>
    <property type="evidence" value="ECO:0007669"/>
    <property type="project" value="TreeGrafter"/>
</dbReference>
<feature type="domain" description="Aspartate/glutamate/uridylate kinase" evidence="10">
    <location>
        <begin position="3"/>
        <end position="294"/>
    </location>
</feature>
<dbReference type="PIRSF" id="PIRSF000723">
    <property type="entry name" value="Carbamate_kin"/>
    <property type="match status" value="1"/>
</dbReference>
<dbReference type="NCBIfam" id="NF009007">
    <property type="entry name" value="PRK12352.1"/>
    <property type="match status" value="1"/>
</dbReference>
<evidence type="ECO:0000313" key="12">
    <source>
        <dbReference type="Proteomes" id="UP000198718"/>
    </source>
</evidence>
<dbReference type="STRING" id="393762.SAMN05660472_02316"/>
<name>A0A1G9G214_9FIRM</name>
<dbReference type="Pfam" id="PF00696">
    <property type="entry name" value="AA_kinase"/>
    <property type="match status" value="1"/>
</dbReference>
<evidence type="ECO:0000256" key="1">
    <source>
        <dbReference type="ARBA" id="ARBA00005118"/>
    </source>
</evidence>
<reference evidence="11 12" key="1">
    <citation type="submission" date="2016-10" db="EMBL/GenBank/DDBJ databases">
        <authorList>
            <person name="de Groot N.N."/>
        </authorList>
    </citation>
    <scope>NUCLEOTIDE SEQUENCE [LARGE SCALE GENOMIC DNA]</scope>
    <source>
        <strain evidence="11 12">DSM 18346</strain>
    </source>
</reference>
<evidence type="ECO:0000313" key="11">
    <source>
        <dbReference type="EMBL" id="SDK94343.1"/>
    </source>
</evidence>
<dbReference type="NCBIfam" id="TIGR00746">
    <property type="entry name" value="arcC"/>
    <property type="match status" value="1"/>
</dbReference>
<dbReference type="UniPathway" id="UPA00996">
    <property type="reaction ID" value="UER00366"/>
</dbReference>
<dbReference type="SUPFAM" id="SSF53633">
    <property type="entry name" value="Carbamate kinase-like"/>
    <property type="match status" value="1"/>
</dbReference>
<evidence type="ECO:0000256" key="3">
    <source>
        <dbReference type="ARBA" id="ARBA00013070"/>
    </source>
</evidence>
<keyword evidence="4" id="KW-0056">Arginine metabolism</keyword>
<dbReference type="PRINTS" id="PR01469">
    <property type="entry name" value="CARBMTKINASE"/>
</dbReference>
<keyword evidence="5 9" id="KW-0808">Transferase</keyword>
<dbReference type="Gene3D" id="3.40.1160.10">
    <property type="entry name" value="Acetylglutamate kinase-like"/>
    <property type="match status" value="1"/>
</dbReference>
<keyword evidence="6 9" id="KW-0418">Kinase</keyword>
<dbReference type="InterPro" id="IPR001048">
    <property type="entry name" value="Asp/Glu/Uridylate_kinase"/>
</dbReference>